<dbReference type="OrthoDB" id="2193766at2"/>
<dbReference type="Proteomes" id="UP000013782">
    <property type="component" value="Unassembled WGS sequence"/>
</dbReference>
<comment type="caution">
    <text evidence="1">The sequence shown here is derived from an EMBL/GenBank/DDBJ whole genome shotgun (WGS) entry which is preliminary data.</text>
</comment>
<keyword evidence="2" id="KW-1185">Reference proteome</keyword>
<accession>R2T3K0</accession>
<proteinExistence type="predicted"/>
<dbReference type="EMBL" id="AJAQ01000014">
    <property type="protein sequence ID" value="EOH94819.1"/>
    <property type="molecule type" value="Genomic_DNA"/>
</dbReference>
<dbReference type="eggNOG" id="ENOG5032DDB">
    <property type="taxonomic scope" value="Bacteria"/>
</dbReference>
<evidence type="ECO:0000313" key="2">
    <source>
        <dbReference type="Proteomes" id="UP000013782"/>
    </source>
</evidence>
<protein>
    <submittedName>
        <fullName evidence="1">ArpU family phage transcriptional regulator</fullName>
    </submittedName>
</protein>
<gene>
    <name evidence="1" type="ORF">UAU_01741</name>
</gene>
<dbReference type="STRING" id="160454.RV10_GL004142"/>
<dbReference type="AlphaFoldDB" id="R2T3K0"/>
<name>R2T3K0_9ENTE</name>
<dbReference type="HOGENOM" id="CLU_112825_0_0_9"/>
<evidence type="ECO:0000313" key="1">
    <source>
        <dbReference type="EMBL" id="EOH94819.1"/>
    </source>
</evidence>
<organism evidence="1 2">
    <name type="scientific">Enterococcus pallens ATCC BAA-351</name>
    <dbReference type="NCBI Taxonomy" id="1158607"/>
    <lineage>
        <taxon>Bacteria</taxon>
        <taxon>Bacillati</taxon>
        <taxon>Bacillota</taxon>
        <taxon>Bacilli</taxon>
        <taxon>Lactobacillales</taxon>
        <taxon>Enterococcaceae</taxon>
        <taxon>Enterococcus</taxon>
    </lineage>
</organism>
<reference evidence="1 2" key="1">
    <citation type="submission" date="2013-02" db="EMBL/GenBank/DDBJ databases">
        <title>The Genome Sequence of Enterococcus pallens BAA-351.</title>
        <authorList>
            <consortium name="The Broad Institute Genome Sequencing Platform"/>
            <consortium name="The Broad Institute Genome Sequencing Center for Infectious Disease"/>
            <person name="Earl A.M."/>
            <person name="Gilmore M.S."/>
            <person name="Lebreton F."/>
            <person name="Walker B."/>
            <person name="Young S.K."/>
            <person name="Zeng Q."/>
            <person name="Gargeya S."/>
            <person name="Fitzgerald M."/>
            <person name="Haas B."/>
            <person name="Abouelleil A."/>
            <person name="Alvarado L."/>
            <person name="Arachchi H.M."/>
            <person name="Berlin A.M."/>
            <person name="Chapman S.B."/>
            <person name="Dewar J."/>
            <person name="Goldberg J."/>
            <person name="Griggs A."/>
            <person name="Gujja S."/>
            <person name="Hansen M."/>
            <person name="Howarth C."/>
            <person name="Imamovic A."/>
            <person name="Larimer J."/>
            <person name="McCowan C."/>
            <person name="Murphy C."/>
            <person name="Neiman D."/>
            <person name="Pearson M."/>
            <person name="Priest M."/>
            <person name="Roberts A."/>
            <person name="Saif S."/>
            <person name="Shea T."/>
            <person name="Sisk P."/>
            <person name="Sykes S."/>
            <person name="Wortman J."/>
            <person name="Nusbaum C."/>
            <person name="Birren B."/>
        </authorList>
    </citation>
    <scope>NUCLEOTIDE SEQUENCE [LARGE SCALE GENOMIC DNA]</scope>
    <source>
        <strain evidence="1 2">ATCC BAA-351</strain>
    </source>
</reference>
<dbReference type="RefSeq" id="WP_010756738.1">
    <property type="nucleotide sequence ID" value="NZ_ASWD01000006.1"/>
</dbReference>
<sequence>MALFDVSKYQVPTGADVDMKLTEKNFDIFITQYESAREKVGHSRVPKMTQSFSQIPSSTTKEFSGDAERFLIEREEFLPEYRELHSIFITGYYAISHPKKPDITDRRRNMFMMRYLNGMSVTDISNRLFFSRDVVIEESRIAFIQFCHAIGLLVQNSETKPLVPIDD</sequence>